<dbReference type="Pfam" id="PF18082">
    <property type="entry name" value="NAT_N"/>
    <property type="match status" value="1"/>
</dbReference>
<sequence>MAMDNICDYALCERYFGMKRSMYDSAVKVLEWLRADQVGSVALAQLDDVVIRRNNVPAAAALVERLRAHAGTFYLPNLQQGEDMALAAVLVDLLPKAIDMLHDLGIPDPVLQATLHDFAIWADVYQEKTGREGINETEWNLLFLTGRILRIGRLQYESFTFLEPYYVYRSRYSGDFVVLVSSDVRVSADGIPLASAAPDSQEQFVTQLHSDGVTVTGNVADTVTGTIRREQVSLALAGYELVLAPGMPATNMHIPADGPLIPGSVDESIAQAVPLLTSLGRCTPVAVCESWLLDPALVSIAHPESNICHFMHRFAKFPNPRPGSAIVERVCGWGADRLPVDELPERTSLQRGLKQYLLAGGTVRDVSGVVPLTMPTQKEKD</sequence>
<dbReference type="Pfam" id="PF18164">
    <property type="entry name" value="GNAT_C"/>
    <property type="match status" value="1"/>
</dbReference>
<feature type="domain" description="N-acyltransferase N-terminal" evidence="1">
    <location>
        <begin position="30"/>
        <end position="146"/>
    </location>
</feature>
<dbReference type="Proteomes" id="UP000029066">
    <property type="component" value="Unassembled WGS sequence"/>
</dbReference>
<dbReference type="STRING" id="1437607.BISA_0509"/>
<dbReference type="InterPro" id="IPR041273">
    <property type="entry name" value="NAT_N"/>
</dbReference>
<accession>A0A087DBB5</accession>
<evidence type="ECO:0000259" key="2">
    <source>
        <dbReference type="Pfam" id="PF18164"/>
    </source>
</evidence>
<organism evidence="3 4">
    <name type="scientific">Bifidobacterium saguini DSM 23967</name>
    <dbReference type="NCBI Taxonomy" id="1437607"/>
    <lineage>
        <taxon>Bacteria</taxon>
        <taxon>Bacillati</taxon>
        <taxon>Actinomycetota</taxon>
        <taxon>Actinomycetes</taxon>
        <taxon>Bifidobacteriales</taxon>
        <taxon>Bifidobacteriaceae</taxon>
        <taxon>Bifidobacterium</taxon>
    </lineage>
</organism>
<dbReference type="RefSeq" id="WP_051917357.1">
    <property type="nucleotide sequence ID" value="NZ_JDUT01000001.1"/>
</dbReference>
<reference evidence="3 4" key="1">
    <citation type="submission" date="2014-03" db="EMBL/GenBank/DDBJ databases">
        <title>Genomics of Bifidobacteria.</title>
        <authorList>
            <person name="Ventura M."/>
            <person name="Milani C."/>
            <person name="Lugli G.A."/>
        </authorList>
    </citation>
    <scope>NUCLEOTIDE SEQUENCE [LARGE SCALE GENOMIC DNA]</scope>
    <source>
        <strain evidence="3 4">DSM 23967</strain>
    </source>
</reference>
<proteinExistence type="predicted"/>
<name>A0A087DBB5_9BIFI</name>
<dbReference type="InterPro" id="IPR041644">
    <property type="entry name" value="GNAT_C"/>
</dbReference>
<evidence type="ECO:0000313" key="3">
    <source>
        <dbReference type="EMBL" id="KFI92815.1"/>
    </source>
</evidence>
<dbReference type="AlphaFoldDB" id="A0A087DBB5"/>
<keyword evidence="3" id="KW-0012">Acyltransferase</keyword>
<evidence type="ECO:0000313" key="4">
    <source>
        <dbReference type="Proteomes" id="UP000029066"/>
    </source>
</evidence>
<keyword evidence="3" id="KW-0808">Transferase</keyword>
<evidence type="ECO:0000259" key="1">
    <source>
        <dbReference type="Pfam" id="PF18082"/>
    </source>
</evidence>
<dbReference type="OrthoDB" id="3229305at2"/>
<comment type="caution">
    <text evidence="3">The sequence shown here is derived from an EMBL/GenBank/DDBJ whole genome shotgun (WGS) entry which is preliminary data.</text>
</comment>
<protein>
    <submittedName>
        <fullName evidence="3">Acyltransferase</fullName>
    </submittedName>
</protein>
<dbReference type="GO" id="GO:0016746">
    <property type="term" value="F:acyltransferase activity"/>
    <property type="evidence" value="ECO:0007669"/>
    <property type="project" value="UniProtKB-KW"/>
</dbReference>
<feature type="domain" description="GNAT-like C-terminal" evidence="2">
    <location>
        <begin position="148"/>
        <end position="369"/>
    </location>
</feature>
<dbReference type="EMBL" id="JGZN01000007">
    <property type="protein sequence ID" value="KFI92815.1"/>
    <property type="molecule type" value="Genomic_DNA"/>
</dbReference>
<dbReference type="Gene3D" id="3.40.630.120">
    <property type="match status" value="1"/>
</dbReference>
<gene>
    <name evidence="3" type="ORF">BISA_0509</name>
</gene>